<dbReference type="EMBL" id="JACSDY010000012">
    <property type="protein sequence ID" value="KAF7413068.1"/>
    <property type="molecule type" value="Genomic_DNA"/>
</dbReference>
<keyword evidence="1" id="KW-1133">Transmembrane helix</keyword>
<feature type="transmembrane region" description="Helical" evidence="1">
    <location>
        <begin position="6"/>
        <end position="25"/>
    </location>
</feature>
<evidence type="ECO:0000256" key="1">
    <source>
        <dbReference type="SAM" id="Phobius"/>
    </source>
</evidence>
<sequence>MNINQSMIYEVVIVVVLIVVVVVVHKEETFLISKRLNAIINDEAIRSQWRVKTTPTASWKKIEECEKVVVGNGGGSGSSSDGAWWWLTIFRLLYSQIDFTLLPTTKPKDEAFRIKLPLETV</sequence>
<evidence type="ECO:0000313" key="2">
    <source>
        <dbReference type="EMBL" id="KAF7413068.1"/>
    </source>
</evidence>
<name>A0A834KUA4_VESPE</name>
<keyword evidence="3" id="KW-1185">Reference proteome</keyword>
<protein>
    <submittedName>
        <fullName evidence="2">Uncharacterized protein</fullName>
    </submittedName>
</protein>
<dbReference type="AlphaFoldDB" id="A0A834KUA4"/>
<comment type="caution">
    <text evidence="2">The sequence shown here is derived from an EMBL/GenBank/DDBJ whole genome shotgun (WGS) entry which is preliminary data.</text>
</comment>
<keyword evidence="1" id="KW-0472">Membrane</keyword>
<gene>
    <name evidence="2" type="ORF">H0235_012919</name>
</gene>
<reference evidence="2" key="1">
    <citation type="journal article" date="2020" name="G3 (Bethesda)">
        <title>High-Quality Assemblies for Three Invasive Social Wasps from the &lt;i&gt;Vespula&lt;/i&gt; Genus.</title>
        <authorList>
            <person name="Harrop T.W.R."/>
            <person name="Guhlin J."/>
            <person name="McLaughlin G.M."/>
            <person name="Permina E."/>
            <person name="Stockwell P."/>
            <person name="Gilligan J."/>
            <person name="Le Lec M.F."/>
            <person name="Gruber M.A.M."/>
            <person name="Quinn O."/>
            <person name="Lovegrove M."/>
            <person name="Duncan E.J."/>
            <person name="Remnant E.J."/>
            <person name="Van Eeckhoven J."/>
            <person name="Graham B."/>
            <person name="Knapp R.A."/>
            <person name="Langford K.W."/>
            <person name="Kronenberg Z."/>
            <person name="Press M.O."/>
            <person name="Eacker S.M."/>
            <person name="Wilson-Rankin E.E."/>
            <person name="Purcell J."/>
            <person name="Lester P.J."/>
            <person name="Dearden P.K."/>
        </authorList>
    </citation>
    <scope>NUCLEOTIDE SEQUENCE</scope>
    <source>
        <strain evidence="2">Volc-1</strain>
    </source>
</reference>
<keyword evidence="1" id="KW-0812">Transmembrane</keyword>
<evidence type="ECO:0000313" key="3">
    <source>
        <dbReference type="Proteomes" id="UP000600918"/>
    </source>
</evidence>
<accession>A0A834KUA4</accession>
<organism evidence="2 3">
    <name type="scientific">Vespula pensylvanica</name>
    <name type="common">Western yellow jacket</name>
    <name type="synonym">Wasp</name>
    <dbReference type="NCBI Taxonomy" id="30213"/>
    <lineage>
        <taxon>Eukaryota</taxon>
        <taxon>Metazoa</taxon>
        <taxon>Ecdysozoa</taxon>
        <taxon>Arthropoda</taxon>
        <taxon>Hexapoda</taxon>
        <taxon>Insecta</taxon>
        <taxon>Pterygota</taxon>
        <taxon>Neoptera</taxon>
        <taxon>Endopterygota</taxon>
        <taxon>Hymenoptera</taxon>
        <taxon>Apocrita</taxon>
        <taxon>Aculeata</taxon>
        <taxon>Vespoidea</taxon>
        <taxon>Vespidae</taxon>
        <taxon>Vespinae</taxon>
        <taxon>Vespula</taxon>
    </lineage>
</organism>
<proteinExistence type="predicted"/>
<dbReference type="Proteomes" id="UP000600918">
    <property type="component" value="Unassembled WGS sequence"/>
</dbReference>